<dbReference type="SMART" id="SM00256">
    <property type="entry name" value="FBOX"/>
    <property type="match status" value="1"/>
</dbReference>
<reference evidence="4" key="2">
    <citation type="submission" date="2021-02" db="EMBL/GenBank/DDBJ databases">
        <authorList>
            <person name="Kimball J.A."/>
            <person name="Haas M.W."/>
            <person name="Macchietto M."/>
            <person name="Kono T."/>
            <person name="Duquette J."/>
            <person name="Shao M."/>
        </authorList>
    </citation>
    <scope>NUCLEOTIDE SEQUENCE</scope>
    <source>
        <tissue evidence="4">Fresh leaf tissue</tissue>
    </source>
</reference>
<evidence type="ECO:0000313" key="4">
    <source>
        <dbReference type="EMBL" id="KAG8046917.1"/>
    </source>
</evidence>
<feature type="domain" description="F-box" evidence="3">
    <location>
        <begin position="161"/>
        <end position="197"/>
    </location>
</feature>
<dbReference type="EMBL" id="JAAALK010000290">
    <property type="protein sequence ID" value="KAG8046919.1"/>
    <property type="molecule type" value="Genomic_DNA"/>
</dbReference>
<evidence type="ECO:0000259" key="3">
    <source>
        <dbReference type="PROSITE" id="PS50181"/>
    </source>
</evidence>
<accession>A0A8J5RCA7</accession>
<dbReference type="CDD" id="cd22160">
    <property type="entry name" value="F-box_AtFBL13-like"/>
    <property type="match status" value="1"/>
</dbReference>
<comment type="subcellular location">
    <subcellularLocation>
        <location evidence="1">Nucleus</location>
    </subcellularLocation>
</comment>
<evidence type="ECO:0000256" key="2">
    <source>
        <dbReference type="ARBA" id="ARBA00023242"/>
    </source>
</evidence>
<dbReference type="GO" id="GO:0005634">
    <property type="term" value="C:nucleus"/>
    <property type="evidence" value="ECO:0007669"/>
    <property type="project" value="UniProtKB-SubCell"/>
</dbReference>
<dbReference type="OrthoDB" id="609338at2759"/>
<dbReference type="Pfam" id="PF23622">
    <property type="entry name" value="LRR_At1g61320_AtMIF1"/>
    <property type="match status" value="1"/>
</dbReference>
<reference evidence="4" key="1">
    <citation type="journal article" date="2021" name="bioRxiv">
        <title>Whole Genome Assembly and Annotation of Northern Wild Rice, Zizania palustris L., Supports a Whole Genome Duplication in the Zizania Genus.</title>
        <authorList>
            <person name="Haas M."/>
            <person name="Kono T."/>
            <person name="Macchietto M."/>
            <person name="Millas R."/>
            <person name="McGilp L."/>
            <person name="Shao M."/>
            <person name="Duquette J."/>
            <person name="Hirsch C.N."/>
            <person name="Kimball J."/>
        </authorList>
    </citation>
    <scope>NUCLEOTIDE SEQUENCE</scope>
    <source>
        <tissue evidence="4">Fresh leaf tissue</tissue>
    </source>
</reference>
<dbReference type="Proteomes" id="UP000729402">
    <property type="component" value="Unassembled WGS sequence"/>
</dbReference>
<organism evidence="4 5">
    <name type="scientific">Zizania palustris</name>
    <name type="common">Northern wild rice</name>
    <dbReference type="NCBI Taxonomy" id="103762"/>
    <lineage>
        <taxon>Eukaryota</taxon>
        <taxon>Viridiplantae</taxon>
        <taxon>Streptophyta</taxon>
        <taxon>Embryophyta</taxon>
        <taxon>Tracheophyta</taxon>
        <taxon>Spermatophyta</taxon>
        <taxon>Magnoliopsida</taxon>
        <taxon>Liliopsida</taxon>
        <taxon>Poales</taxon>
        <taxon>Poaceae</taxon>
        <taxon>BOP clade</taxon>
        <taxon>Oryzoideae</taxon>
        <taxon>Oryzeae</taxon>
        <taxon>Zizaniinae</taxon>
        <taxon>Zizania</taxon>
    </lineage>
</organism>
<dbReference type="PROSITE" id="PS50181">
    <property type="entry name" value="FBOX"/>
    <property type="match status" value="1"/>
</dbReference>
<dbReference type="AlphaFoldDB" id="A0A8J5RCA7"/>
<dbReference type="InterPro" id="IPR053781">
    <property type="entry name" value="F-box_AtFBL13-like"/>
</dbReference>
<dbReference type="InterPro" id="IPR053197">
    <property type="entry name" value="F-box_SCFL_complex_component"/>
</dbReference>
<dbReference type="Pfam" id="PF00646">
    <property type="entry name" value="F-box"/>
    <property type="match status" value="1"/>
</dbReference>
<dbReference type="PANTHER" id="PTHR34223">
    <property type="entry name" value="OS11G0201299 PROTEIN"/>
    <property type="match status" value="1"/>
</dbReference>
<gene>
    <name evidence="4" type="ORF">GUJ93_ZPchr0008g12708</name>
</gene>
<name>A0A8J5RCA7_ZIZPA</name>
<protein>
    <recommendedName>
        <fullName evidence="3">F-box domain-containing protein</fullName>
    </recommendedName>
</protein>
<dbReference type="Pfam" id="PF16987">
    <property type="entry name" value="KIX_2"/>
    <property type="match status" value="1"/>
</dbReference>
<sequence>MEGGGGGDWRALIHPDARARIVAKIFESLQKISLPSLNEGLVDLQRVSARLEGRIYSLASNQSDYLRKISLRMLNYQSNPLQPVLPPPQLAPVSQEVNQRLSVHCNRCHDPIDVHQSSMPEVHHSRASMLLQQTCMLQETPPNGCLLGQLPPRGQKKLCMVDRLSGLPDEMLHHIISFLSAQEVARTCLLSKRWKELWTSAPCLDIRIDQFGNDRVRFSSFVENLLLFRAPTSLHAFRLHSFAIDRASYWMDHAIKHNVQVLEFAEYMRWEPFYLDPQLMAFKSRYLKRLKLINVTLESNVFEPLNHECQVLEDLLLLRCYLEVPQICSSSLRNLDIIDCSLLTNIVIRTPSLVSLRFRCLQHKCASCSRSSKATALVTLCDLPNAKIIDLSCSGIEVAFGRENPRHPMFGKLTSLSLGEWCLSNNLSGLVCFLRHSPVLEKLTLKLKVEPQDHNGTDEVCLREARSFSSEHLKKVTICCLEGDARTAMLDNMFCANVASLKEIHIRHY</sequence>
<keyword evidence="5" id="KW-1185">Reference proteome</keyword>
<keyword evidence="2" id="KW-0539">Nucleus</keyword>
<evidence type="ECO:0000256" key="1">
    <source>
        <dbReference type="ARBA" id="ARBA00004123"/>
    </source>
</evidence>
<dbReference type="PANTHER" id="PTHR34223:SF81">
    <property type="entry name" value="OS08G0281600 PROTEIN"/>
    <property type="match status" value="1"/>
</dbReference>
<dbReference type="InterPro" id="IPR036546">
    <property type="entry name" value="MED15_KIX"/>
</dbReference>
<evidence type="ECO:0000313" key="5">
    <source>
        <dbReference type="Proteomes" id="UP000729402"/>
    </source>
</evidence>
<dbReference type="InterPro" id="IPR055357">
    <property type="entry name" value="LRR_At1g61320_AtMIF1"/>
</dbReference>
<dbReference type="EMBL" id="JAAALK010000290">
    <property type="protein sequence ID" value="KAG8046917.1"/>
    <property type="molecule type" value="Genomic_DNA"/>
</dbReference>
<comment type="caution">
    <text evidence="4">The sequence shown here is derived from an EMBL/GenBank/DDBJ whole genome shotgun (WGS) entry which is preliminary data.</text>
</comment>
<proteinExistence type="predicted"/>
<dbReference type="InterPro" id="IPR001810">
    <property type="entry name" value="F-box_dom"/>
</dbReference>